<accession>A0A239FL32</accession>
<reference evidence="3 4" key="1">
    <citation type="submission" date="2017-06" db="EMBL/GenBank/DDBJ databases">
        <authorList>
            <person name="Kim H.J."/>
            <person name="Triplett B.A."/>
        </authorList>
    </citation>
    <scope>NUCLEOTIDE SEQUENCE [LARGE SCALE GENOMIC DNA]</scope>
    <source>
        <strain evidence="3 4">DSM 19307</strain>
    </source>
</reference>
<dbReference type="AlphaFoldDB" id="A0A239FL32"/>
<keyword evidence="4" id="KW-1185">Reference proteome</keyword>
<dbReference type="CDD" id="cd16936">
    <property type="entry name" value="HATPase_RsbW-like"/>
    <property type="match status" value="1"/>
</dbReference>
<dbReference type="GO" id="GO:0004674">
    <property type="term" value="F:protein serine/threonine kinase activity"/>
    <property type="evidence" value="ECO:0007669"/>
    <property type="project" value="UniProtKB-KW"/>
</dbReference>
<organism evidence="3 4">
    <name type="scientific">Ekhidna lutea</name>
    <dbReference type="NCBI Taxonomy" id="447679"/>
    <lineage>
        <taxon>Bacteria</taxon>
        <taxon>Pseudomonadati</taxon>
        <taxon>Bacteroidota</taxon>
        <taxon>Cytophagia</taxon>
        <taxon>Cytophagales</taxon>
        <taxon>Reichenbachiellaceae</taxon>
        <taxon>Ekhidna</taxon>
    </lineage>
</organism>
<proteinExistence type="predicted"/>
<dbReference type="InterPro" id="IPR050267">
    <property type="entry name" value="Anti-sigma-factor_SerPK"/>
</dbReference>
<dbReference type="EMBL" id="FZPD01000001">
    <property type="protein sequence ID" value="SNS56704.1"/>
    <property type="molecule type" value="Genomic_DNA"/>
</dbReference>
<keyword evidence="1" id="KW-0723">Serine/threonine-protein kinase</keyword>
<feature type="domain" description="Histidine kinase/HSP90-like ATPase" evidence="2">
    <location>
        <begin position="11"/>
        <end position="133"/>
    </location>
</feature>
<dbReference type="OrthoDB" id="9792240at2"/>
<dbReference type="Gene3D" id="3.30.565.10">
    <property type="entry name" value="Histidine kinase-like ATPase, C-terminal domain"/>
    <property type="match status" value="1"/>
</dbReference>
<keyword evidence="3" id="KW-0418">Kinase</keyword>
<dbReference type="Pfam" id="PF13581">
    <property type="entry name" value="HATPase_c_2"/>
    <property type="match status" value="1"/>
</dbReference>
<dbReference type="RefSeq" id="WP_089355439.1">
    <property type="nucleotide sequence ID" value="NZ_FZPD01000001.1"/>
</dbReference>
<name>A0A239FL32_EKHLU</name>
<sequence>MSSTLTIGCNKEELVKIRQFTSDMLEEHHVPDLQAHKLVLAVDEVCANLIIHANDCNPSSRIEFDIDFRPKQIVFTFRDKGTGFDINEYESPSMEEIVSSRRQGGLGLMLVKRIMDKIEFSTEKNHNICRLIKMYP</sequence>
<evidence type="ECO:0000256" key="1">
    <source>
        <dbReference type="ARBA" id="ARBA00022527"/>
    </source>
</evidence>
<dbReference type="InterPro" id="IPR036890">
    <property type="entry name" value="HATPase_C_sf"/>
</dbReference>
<evidence type="ECO:0000259" key="2">
    <source>
        <dbReference type="Pfam" id="PF13581"/>
    </source>
</evidence>
<gene>
    <name evidence="3" type="ORF">SAMN05421640_0688</name>
</gene>
<dbReference type="InterPro" id="IPR003594">
    <property type="entry name" value="HATPase_dom"/>
</dbReference>
<dbReference type="SUPFAM" id="SSF55874">
    <property type="entry name" value="ATPase domain of HSP90 chaperone/DNA topoisomerase II/histidine kinase"/>
    <property type="match status" value="1"/>
</dbReference>
<dbReference type="PANTHER" id="PTHR35526:SF3">
    <property type="entry name" value="ANTI-SIGMA-F FACTOR RSBW"/>
    <property type="match status" value="1"/>
</dbReference>
<dbReference type="Proteomes" id="UP000198393">
    <property type="component" value="Unassembled WGS sequence"/>
</dbReference>
<keyword evidence="3" id="KW-0808">Transferase</keyword>
<evidence type="ECO:0000313" key="4">
    <source>
        <dbReference type="Proteomes" id="UP000198393"/>
    </source>
</evidence>
<dbReference type="PANTHER" id="PTHR35526">
    <property type="entry name" value="ANTI-SIGMA-F FACTOR RSBW-RELATED"/>
    <property type="match status" value="1"/>
</dbReference>
<evidence type="ECO:0000313" key="3">
    <source>
        <dbReference type="EMBL" id="SNS56704.1"/>
    </source>
</evidence>
<protein>
    <submittedName>
        <fullName evidence="3">Serine/threonine-protein kinase RsbW</fullName>
    </submittedName>
</protein>